<feature type="compositionally biased region" description="Basic and acidic residues" evidence="1">
    <location>
        <begin position="70"/>
        <end position="87"/>
    </location>
</feature>
<dbReference type="EMBL" id="JAPXFL010000001">
    <property type="protein sequence ID" value="KAK9511952.1"/>
    <property type="molecule type" value="Genomic_DNA"/>
</dbReference>
<feature type="chain" id="PRO_5043575852" description="Secreted protein" evidence="2">
    <location>
        <begin position="24"/>
        <end position="87"/>
    </location>
</feature>
<dbReference type="Proteomes" id="UP001461498">
    <property type="component" value="Unassembled WGS sequence"/>
</dbReference>
<evidence type="ECO:0000256" key="2">
    <source>
        <dbReference type="SAM" id="SignalP"/>
    </source>
</evidence>
<feature type="signal peptide" evidence="2">
    <location>
        <begin position="1"/>
        <end position="23"/>
    </location>
</feature>
<keyword evidence="2" id="KW-0732">Signal</keyword>
<comment type="caution">
    <text evidence="3">The sequence shown here is derived from an EMBL/GenBank/DDBJ whole genome shotgun (WGS) entry which is preliminary data.</text>
</comment>
<proteinExistence type="predicted"/>
<evidence type="ECO:0008006" key="5">
    <source>
        <dbReference type="Google" id="ProtNLM"/>
    </source>
</evidence>
<accession>A0AAW1DNV8</accession>
<dbReference type="AlphaFoldDB" id="A0AAW1DNV8"/>
<reference evidence="3 4" key="1">
    <citation type="submission" date="2022-12" db="EMBL/GenBank/DDBJ databases">
        <title>Chromosome-level genome assembly of true bugs.</title>
        <authorList>
            <person name="Ma L."/>
            <person name="Li H."/>
        </authorList>
    </citation>
    <scope>NUCLEOTIDE SEQUENCE [LARGE SCALE GENOMIC DNA]</scope>
    <source>
        <strain evidence="3">Lab_2022b</strain>
    </source>
</reference>
<protein>
    <recommendedName>
        <fullName evidence="5">Secreted protein</fullName>
    </recommendedName>
</protein>
<evidence type="ECO:0000313" key="4">
    <source>
        <dbReference type="Proteomes" id="UP001461498"/>
    </source>
</evidence>
<keyword evidence="4" id="KW-1185">Reference proteome</keyword>
<feature type="region of interest" description="Disordered" evidence="1">
    <location>
        <begin position="66"/>
        <end position="87"/>
    </location>
</feature>
<name>A0AAW1DNV8_9HEMI</name>
<gene>
    <name evidence="3" type="ORF">O3M35_000509</name>
</gene>
<sequence>MIARGWTLFWVCLFVASRSFVSTAPPRSGERQQAVDEDVRELQQLKPSPEANSLAVMKSHSVIYTNINGQKEHHENRKEQVYDKRAI</sequence>
<organism evidence="3 4">
    <name type="scientific">Rhynocoris fuscipes</name>
    <dbReference type="NCBI Taxonomy" id="488301"/>
    <lineage>
        <taxon>Eukaryota</taxon>
        <taxon>Metazoa</taxon>
        <taxon>Ecdysozoa</taxon>
        <taxon>Arthropoda</taxon>
        <taxon>Hexapoda</taxon>
        <taxon>Insecta</taxon>
        <taxon>Pterygota</taxon>
        <taxon>Neoptera</taxon>
        <taxon>Paraneoptera</taxon>
        <taxon>Hemiptera</taxon>
        <taxon>Heteroptera</taxon>
        <taxon>Panheteroptera</taxon>
        <taxon>Cimicomorpha</taxon>
        <taxon>Reduviidae</taxon>
        <taxon>Harpactorinae</taxon>
        <taxon>Harpactorini</taxon>
        <taxon>Rhynocoris</taxon>
    </lineage>
</organism>
<evidence type="ECO:0000313" key="3">
    <source>
        <dbReference type="EMBL" id="KAK9511952.1"/>
    </source>
</evidence>
<evidence type="ECO:0000256" key="1">
    <source>
        <dbReference type="SAM" id="MobiDB-lite"/>
    </source>
</evidence>